<feature type="region of interest" description="Disordered" evidence="1">
    <location>
        <begin position="205"/>
        <end position="225"/>
    </location>
</feature>
<dbReference type="Proteomes" id="UP000046373">
    <property type="component" value="Unassembled WGS sequence"/>
</dbReference>
<proteinExistence type="predicted"/>
<organism evidence="2 3">
    <name type="scientific">Mesorhizobium plurifarium</name>
    <dbReference type="NCBI Taxonomy" id="69974"/>
    <lineage>
        <taxon>Bacteria</taxon>
        <taxon>Pseudomonadati</taxon>
        <taxon>Pseudomonadota</taxon>
        <taxon>Alphaproteobacteria</taxon>
        <taxon>Hyphomicrobiales</taxon>
        <taxon>Phyllobacteriaceae</taxon>
        <taxon>Mesorhizobium</taxon>
    </lineage>
</organism>
<evidence type="ECO:0000313" key="3">
    <source>
        <dbReference type="Proteomes" id="UP000046373"/>
    </source>
</evidence>
<protein>
    <submittedName>
        <fullName evidence="2">Uncharacterized protein</fullName>
    </submittedName>
</protein>
<evidence type="ECO:0000313" key="2">
    <source>
        <dbReference type="EMBL" id="CDX42908.1"/>
    </source>
</evidence>
<gene>
    <name evidence="2" type="ORF">MPLDJ20_60038</name>
</gene>
<dbReference type="AlphaFoldDB" id="A0A090GPR3"/>
<reference evidence="2 3" key="1">
    <citation type="submission" date="2014-08" db="EMBL/GenBank/DDBJ databases">
        <authorList>
            <person name="Moulin Lionel"/>
        </authorList>
    </citation>
    <scope>NUCLEOTIDE SEQUENCE [LARGE SCALE GENOMIC DNA]</scope>
</reference>
<dbReference type="EMBL" id="CCNB01000043">
    <property type="protein sequence ID" value="CDX42908.1"/>
    <property type="molecule type" value="Genomic_DNA"/>
</dbReference>
<sequence>MSQATDAYGKLDASKGVIMANAKQAAVKKLNMAERAQQQMDVHFPNCPPALLWRRKTNDGYTTVPRTLPIAMQAIDLQSKGTPAGHTLFCLWARSPDHPFITIENPATFAAEAGFFGERAVDTWRKRMKRLRELSFIASKPGPSGEFHYVLLMNPNTAVEWMRSKGQVQDVVYSRFLDRLNDVGGGNDIKAYWTYWQQVQSANAANATKPKEGESNEPAAQAPVV</sequence>
<accession>A0A090GPR3</accession>
<name>A0A090GPR3_MESPL</name>
<evidence type="ECO:0000256" key="1">
    <source>
        <dbReference type="SAM" id="MobiDB-lite"/>
    </source>
</evidence>